<gene>
    <name evidence="2" type="ORF">DERP_008243</name>
</gene>
<feature type="compositionally biased region" description="Basic residues" evidence="1">
    <location>
        <begin position="290"/>
        <end position="307"/>
    </location>
</feature>
<evidence type="ECO:0000256" key="1">
    <source>
        <dbReference type="SAM" id="MobiDB-lite"/>
    </source>
</evidence>
<feature type="compositionally biased region" description="Low complexity" evidence="1">
    <location>
        <begin position="105"/>
        <end position="114"/>
    </location>
</feature>
<sequence>MVNVLVIGDGVTVGSTKSMSTSSSNTTTTTTMTANTPTTFTNCDDENKTIQQPTTTIKSIQPVISSATSSLTTTTTIKTNATTINNSQRFNATDVITNRNDGRNHQNNNYTNNNRLASTTISTNNSVSLQSSYSCGKNHHHHHTSSTANINNASVDTNHKNGGDGGGRGSDTDTNHHHRHSSASVAGGNNTGITFRPTNYILLNKLRVQSSSSRIRRSSSSSSSSATNIDPLNAIVTVGSSSSSSSLNGQNKSSSSNVNKLSTSTLSDRRDYLGHNSNHHSQTNQLHQQQHPHHLYQQHQHQHHNHQTQHGQSSSHKTTFSTLANINKKISNNNVIESPISISTTKMMTTAEQKTTMVPSSSSSSSSSSNGHHSHSNFHKQQQRLSTSTITTTTTTTTTSASTSTSSSIVMVGGGNVGSSSPLNHHHINHLHQHLRSSVSTTFNGSNNFPNTSTITMTTRPIITRVNAPYWLNQQPNNKKDCSSSSSSSTPTTSIHEYRKNSALLNEKNRSLLINNGNVINRSTSTGKSTAIVDDDLVQSKVTPSSSSSTISVTKSEQKNSKPIRSISTIINNHSYRINDSTRSAADLSTRKTKMMINSNSDQSLSISKKQLSSLHMQQQQQQQRIDRIDTDKSMMNNVDLVNNNNNDKKINNDDDDDDKNNVSRSVIVDDDDDNNNNNNHYHTEEKQKCDTNTRVKSKTLIITNDIDGNTNNNNNNNNGDIVIDVDNDDDNKSVTPESGHNINDVYADVQSPSSSSSSSNDKIKTTRSDNNDSQMKQLLKFIEKSSPEMLFLLEKSAQLSYQMALFERKLDYLKKIFTNENKNNNNCTEENNESLLWSKVINRTRAWIADCRKKNIFLTNYELKPLVNKKSKIISEEQILDEWKTLVAKNNKERKPMKMFNVDSLATMNEQNVIDAAETNESSSYVSLSSKDELIMLLDQIAQFSSNIIYQSRKNQSNNFYENNNLKQDNENDDIVDLNRSARDGTAINAVNDDDNDDSLIRNQKINEKQNGSIHDNNNNHTQSIMKDEIDPKSFLHRLLTNNRMNNDENEQNRENEQLLEQLKPDILKALVQIIKTNSLLVQVQREFDILMCAHLKSYSRSLSKQQQQQQQGAHRQRHNEVNQFILGTSPSLSSSMPFSYNGGGDHHQHQLLAKRIKSNSPNQHKLRTHQQQQQSQNFVINNNGNKSMTASHHNYNFCNNPNQILNQKFSQTQQTNRMMNDELSQYVGGDCCMGNKLSQNNNFVSDGDSGGEFTATTVTNEFNQCITDDELSSLLNQIALCSQKIIEQSGSITGTNLTNTTNSSSNNSTSSSGCCCSTSIEAKCCSINNHNHNHHHHHHQSTQQLPITPSTLALRSQHHRQIGKDPLSTYNDQMMMNPQEISMNKYYCMNPTGSVQDLARYHMNYSSPIKTNANSMSFNHLNHHHHHHNHLLNHHDDNNLDSHQQIFNDSMKKFDNCYSSPSSKRILHEQYLGWPLDGPLFDRVSNNMTGFMLSSPRFDMMSPLVDQNHQHYMARHRTNIGQQHYFHHPDHRQSDGPCMNGQINDCINPTSAFIFDPNVDVESFLMEVEKELDENRFTSAPPFMNPVSSASNFDNGTPTHHNKNGYNSRSSNHHYRCSSMNRSSILRDEPSFCCQRTSTMQQSPSSQLPMAEQLKCGPGLASYSSPLVTNNVVCNATSTMHSPLINSIHLDRQKHYNQRNHYNHNNNNNNHHHINCSNARCLDHQSLILAGGNWKLSQRNSINDFGRFNISLNNLSNNQMNGHQHHFPSTIQSSMTNGHSIPQLSSLSSSTAMMKDQTKFSYDLLDEYRTQVSYRVNEETDRQLKEIDQWLYKHLDQSQQQQQQQQSPNLINKNNNNSSHLHLNQEIGSVQQQQQQQKSITMSTTDLAKDTFH</sequence>
<feature type="region of interest" description="Disordered" evidence="1">
    <location>
        <begin position="97"/>
        <end position="116"/>
    </location>
</feature>
<feature type="compositionally biased region" description="Low complexity" evidence="1">
    <location>
        <begin position="1839"/>
        <end position="1879"/>
    </location>
</feature>
<feature type="region of interest" description="Disordered" evidence="1">
    <location>
        <begin position="239"/>
        <end position="317"/>
    </location>
</feature>
<keyword evidence="3" id="KW-1185">Reference proteome</keyword>
<feature type="compositionally biased region" description="Basic and acidic residues" evidence="1">
    <location>
        <begin position="682"/>
        <end position="693"/>
    </location>
</feature>
<dbReference type="Proteomes" id="UP000887458">
    <property type="component" value="Unassembled WGS sequence"/>
</dbReference>
<feature type="region of interest" description="Disordered" evidence="1">
    <location>
        <begin position="541"/>
        <end position="560"/>
    </location>
</feature>
<feature type="compositionally biased region" description="Polar residues" evidence="1">
    <location>
        <begin position="182"/>
        <end position="192"/>
    </location>
</feature>
<evidence type="ECO:0008006" key="4">
    <source>
        <dbReference type="Google" id="ProtNLM"/>
    </source>
</evidence>
<comment type="caution">
    <text evidence="2">The sequence shown here is derived from an EMBL/GenBank/DDBJ whole genome shotgun (WGS) entry which is preliminary data.</text>
</comment>
<feature type="region of interest" description="Disordered" evidence="1">
    <location>
        <begin position="128"/>
        <end position="192"/>
    </location>
</feature>
<proteinExistence type="predicted"/>
<evidence type="ECO:0000313" key="3">
    <source>
        <dbReference type="Proteomes" id="UP000887458"/>
    </source>
</evidence>
<feature type="region of interest" description="Disordered" evidence="1">
    <location>
        <begin position="638"/>
        <end position="693"/>
    </location>
</feature>
<feature type="compositionally biased region" description="Low complexity" evidence="1">
    <location>
        <begin position="360"/>
        <end position="371"/>
    </location>
</feature>
<feature type="region of interest" description="Disordered" evidence="1">
    <location>
        <begin position="705"/>
        <end position="772"/>
    </location>
</feature>
<feature type="compositionally biased region" description="Basic and acidic residues" evidence="1">
    <location>
        <begin position="762"/>
        <end position="771"/>
    </location>
</feature>
<feature type="region of interest" description="Disordered" evidence="1">
    <location>
        <begin position="1837"/>
        <end position="1895"/>
    </location>
</feature>
<reference evidence="2 3" key="2">
    <citation type="journal article" date="2022" name="Mol. Biol. Evol.">
        <title>Comparative Genomics Reveals Insights into the Divergent Evolution of Astigmatic Mites and Household Pest Adaptations.</title>
        <authorList>
            <person name="Xiong Q."/>
            <person name="Wan A.T."/>
            <person name="Liu X."/>
            <person name="Fung C.S."/>
            <person name="Xiao X."/>
            <person name="Malainual N."/>
            <person name="Hou J."/>
            <person name="Wang L."/>
            <person name="Wang M."/>
            <person name="Yang K.Y."/>
            <person name="Cui Y."/>
            <person name="Leung E.L."/>
            <person name="Nong W."/>
            <person name="Shin S.K."/>
            <person name="Au S.W."/>
            <person name="Jeong K.Y."/>
            <person name="Chew F.T."/>
            <person name="Hui J.H."/>
            <person name="Leung T.F."/>
            <person name="Tungtrongchitr A."/>
            <person name="Zhong N."/>
            <person name="Liu Z."/>
            <person name="Tsui S.K."/>
        </authorList>
    </citation>
    <scope>NUCLEOTIDE SEQUENCE [LARGE SCALE GENOMIC DNA]</scope>
    <source>
        <strain evidence="2">Derp</strain>
    </source>
</reference>
<feature type="compositionally biased region" description="Low complexity" evidence="1">
    <location>
        <begin position="240"/>
        <end position="266"/>
    </location>
</feature>
<organism evidence="2 3">
    <name type="scientific">Dermatophagoides pteronyssinus</name>
    <name type="common">European house dust mite</name>
    <dbReference type="NCBI Taxonomy" id="6956"/>
    <lineage>
        <taxon>Eukaryota</taxon>
        <taxon>Metazoa</taxon>
        <taxon>Ecdysozoa</taxon>
        <taxon>Arthropoda</taxon>
        <taxon>Chelicerata</taxon>
        <taxon>Arachnida</taxon>
        <taxon>Acari</taxon>
        <taxon>Acariformes</taxon>
        <taxon>Sarcoptiformes</taxon>
        <taxon>Astigmata</taxon>
        <taxon>Psoroptidia</taxon>
        <taxon>Analgoidea</taxon>
        <taxon>Pyroglyphidae</taxon>
        <taxon>Dermatophagoidinae</taxon>
        <taxon>Dermatophagoides</taxon>
    </lineage>
</organism>
<name>A0ABQ8J5Y4_DERPT</name>
<dbReference type="EMBL" id="NJHN03000067">
    <property type="protein sequence ID" value="KAH9417989.1"/>
    <property type="molecule type" value="Genomic_DNA"/>
</dbReference>
<feature type="region of interest" description="Disordered" evidence="1">
    <location>
        <begin position="470"/>
        <end position="500"/>
    </location>
</feature>
<evidence type="ECO:0000313" key="2">
    <source>
        <dbReference type="EMBL" id="KAH9417989.1"/>
    </source>
</evidence>
<feature type="region of interest" description="Disordered" evidence="1">
    <location>
        <begin position="352"/>
        <end position="387"/>
    </location>
</feature>
<reference evidence="2 3" key="1">
    <citation type="journal article" date="2018" name="J. Allergy Clin. Immunol.">
        <title>High-quality assembly of Dermatophagoides pteronyssinus genome and transcriptome reveals a wide range of novel allergens.</title>
        <authorList>
            <person name="Liu X.Y."/>
            <person name="Yang K.Y."/>
            <person name="Wang M.Q."/>
            <person name="Kwok J.S."/>
            <person name="Zeng X."/>
            <person name="Yang Z."/>
            <person name="Xiao X.J."/>
            <person name="Lau C.P."/>
            <person name="Li Y."/>
            <person name="Huang Z.M."/>
            <person name="Ba J.G."/>
            <person name="Yim A.K."/>
            <person name="Ouyang C.Y."/>
            <person name="Ngai S.M."/>
            <person name="Chan T.F."/>
            <person name="Leung E.L."/>
            <person name="Liu L."/>
            <person name="Liu Z.G."/>
            <person name="Tsui S.K."/>
        </authorList>
    </citation>
    <scope>NUCLEOTIDE SEQUENCE [LARGE SCALE GENOMIC DNA]</scope>
    <source>
        <strain evidence="2">Derp</strain>
    </source>
</reference>
<protein>
    <recommendedName>
        <fullName evidence="4">Serine/threonine-protein kinase DDB_G0282963</fullName>
    </recommendedName>
</protein>
<accession>A0ABQ8J5Y4</accession>
<feature type="compositionally biased region" description="Low complexity" evidence="1">
    <location>
        <begin position="483"/>
        <end position="494"/>
    </location>
</feature>
<feature type="compositionally biased region" description="Low complexity" evidence="1">
    <location>
        <begin position="541"/>
        <end position="555"/>
    </location>
</feature>
<feature type="compositionally biased region" description="Low complexity" evidence="1">
    <location>
        <begin position="705"/>
        <end position="723"/>
    </location>
</feature>
<feature type="compositionally biased region" description="Low complexity" evidence="1">
    <location>
        <begin position="275"/>
        <end position="289"/>
    </location>
</feature>
<feature type="compositionally biased region" description="Basic residues" evidence="1">
    <location>
        <begin position="372"/>
        <end position="382"/>
    </location>
</feature>